<accession>A0A9P1D699</accession>
<dbReference type="Gene3D" id="3.60.10.10">
    <property type="entry name" value="Endonuclease/exonuclease/phosphatase"/>
    <property type="match status" value="1"/>
</dbReference>
<reference evidence="4 5" key="2">
    <citation type="submission" date="2024-05" db="EMBL/GenBank/DDBJ databases">
        <authorList>
            <person name="Chen Y."/>
            <person name="Shah S."/>
            <person name="Dougan E. K."/>
            <person name="Thang M."/>
            <person name="Chan C."/>
        </authorList>
    </citation>
    <scope>NUCLEOTIDE SEQUENCE [LARGE SCALE GENOMIC DNA]</scope>
</reference>
<dbReference type="InterPro" id="IPR036691">
    <property type="entry name" value="Endo/exonu/phosph_ase_sf"/>
</dbReference>
<dbReference type="PROSITE" id="PS50879">
    <property type="entry name" value="RNASE_H_1"/>
    <property type="match status" value="1"/>
</dbReference>
<dbReference type="EMBL" id="CAMXCT020003557">
    <property type="protein sequence ID" value="CAL1158453.1"/>
    <property type="molecule type" value="Genomic_DNA"/>
</dbReference>
<dbReference type="GO" id="GO:0004523">
    <property type="term" value="F:RNA-DNA hybrid ribonuclease activity"/>
    <property type="evidence" value="ECO:0007669"/>
    <property type="project" value="InterPro"/>
</dbReference>
<dbReference type="EMBL" id="CAMXCT030003557">
    <property type="protein sequence ID" value="CAL4792390.1"/>
    <property type="molecule type" value="Genomic_DNA"/>
</dbReference>
<evidence type="ECO:0000259" key="2">
    <source>
        <dbReference type="PROSITE" id="PS50879"/>
    </source>
</evidence>
<dbReference type="Proteomes" id="UP001152797">
    <property type="component" value="Unassembled WGS sequence"/>
</dbReference>
<proteinExistence type="predicted"/>
<gene>
    <name evidence="3" type="ORF">C1SCF055_LOCUS30833</name>
</gene>
<dbReference type="InterPro" id="IPR013087">
    <property type="entry name" value="Znf_C2H2_type"/>
</dbReference>
<dbReference type="SUPFAM" id="SSF56219">
    <property type="entry name" value="DNase I-like"/>
    <property type="match status" value="1"/>
</dbReference>
<comment type="caution">
    <text evidence="3">The sequence shown here is derived from an EMBL/GenBank/DDBJ whole genome shotgun (WGS) entry which is preliminary data.</text>
</comment>
<evidence type="ECO:0000313" key="5">
    <source>
        <dbReference type="Proteomes" id="UP001152797"/>
    </source>
</evidence>
<dbReference type="Gene3D" id="3.30.420.10">
    <property type="entry name" value="Ribonuclease H-like superfamily/Ribonuclease H"/>
    <property type="match status" value="1"/>
</dbReference>
<dbReference type="InterPro" id="IPR002156">
    <property type="entry name" value="RNaseH_domain"/>
</dbReference>
<reference evidence="3" key="1">
    <citation type="submission" date="2022-10" db="EMBL/GenBank/DDBJ databases">
        <authorList>
            <person name="Chen Y."/>
            <person name="Dougan E. K."/>
            <person name="Chan C."/>
            <person name="Rhodes N."/>
            <person name="Thang M."/>
        </authorList>
    </citation>
    <scope>NUCLEOTIDE SEQUENCE</scope>
</reference>
<feature type="region of interest" description="Disordered" evidence="1">
    <location>
        <begin position="249"/>
        <end position="272"/>
    </location>
</feature>
<feature type="region of interest" description="Disordered" evidence="1">
    <location>
        <begin position="1047"/>
        <end position="1067"/>
    </location>
</feature>
<dbReference type="InterPro" id="IPR036397">
    <property type="entry name" value="RNaseH_sf"/>
</dbReference>
<feature type="domain" description="RNase H type-1" evidence="2">
    <location>
        <begin position="500"/>
        <end position="675"/>
    </location>
</feature>
<dbReference type="SUPFAM" id="SSF53098">
    <property type="entry name" value="Ribonuclease H-like"/>
    <property type="match status" value="1"/>
</dbReference>
<dbReference type="EMBL" id="CAMXCT010003557">
    <property type="protein sequence ID" value="CAI4005078.1"/>
    <property type="molecule type" value="Genomic_DNA"/>
</dbReference>
<evidence type="ECO:0000256" key="1">
    <source>
        <dbReference type="SAM" id="MobiDB-lite"/>
    </source>
</evidence>
<feature type="compositionally biased region" description="Low complexity" evidence="1">
    <location>
        <begin position="1052"/>
        <end position="1061"/>
    </location>
</feature>
<name>A0A9P1D699_9DINO</name>
<dbReference type="PROSITE" id="PS00028">
    <property type="entry name" value="ZINC_FINGER_C2H2_1"/>
    <property type="match status" value="1"/>
</dbReference>
<dbReference type="GO" id="GO:0003676">
    <property type="term" value="F:nucleic acid binding"/>
    <property type="evidence" value="ECO:0007669"/>
    <property type="project" value="InterPro"/>
</dbReference>
<organism evidence="3">
    <name type="scientific">Cladocopium goreaui</name>
    <dbReference type="NCBI Taxonomy" id="2562237"/>
    <lineage>
        <taxon>Eukaryota</taxon>
        <taxon>Sar</taxon>
        <taxon>Alveolata</taxon>
        <taxon>Dinophyceae</taxon>
        <taxon>Suessiales</taxon>
        <taxon>Symbiodiniaceae</taxon>
        <taxon>Cladocopium</taxon>
    </lineage>
</organism>
<sequence length="2011" mass="229701">MPQDGVDLSSAPARCEQRPFVFNPAAPVFDPGAPNLQTMSEDIQELHQHWLRTAFSWDNEIASTGVKTWFVDHHNQFYWMCQLPRSTHLYEDFSQWEAQLRHIWRDLVDPTAELTFQVVTPTPVNTDAETAAHVILIQRPHAVFATILTTVIDRSQPPGSVIMQLAITVHEHLYLEHLLMALGLAGRCLHPGAPMQCQTWYDRMQLRQGAPFPARNGQSILIFMDRRPTYQHTRAATSLLQTRATLNRRERQTHGQVAHTHGPRQDDSVEDIPLPRSDEAETVEDTEIIFIHWPPQYQRSVPLPAFIEAPRCGTDQQILQELRCWGYEGQVIRCGQHDAVYFCPKDASPEIVHIYCNQEVKEKDGIHVVSGAPAQDDLVHMKFLYAKGFHKAVIVQRDTVLPSVTILYFRNVEPQHEDNDRPKREPTPWPQPQPLQYNITKPYIKGSESARQSDYVLAFDREELHAFFNAPPIALVTDITPYDVPDFICEAIARCKPLDRRDRLVIYTDGSSQSRRRHCSPIWTDLHDVSDSWCFAVFAEQYADDGPGHSPYLEFIGLTCQQILYEPDRPHHAGTDHIGSDAAETEALLWSALWRLAQNHRLPTVFVSDSQLVGGQAIGKTGTTMLTKPFCHLRAAFQALEAMLPGEQLKVVHTRSHAGEPYNELVDHFAKREAKQSLYLPRQSVNLRTFDRILSILWMILSQDGDVPKQCAEGLAITPPQLPSEQPTPSASPTIMTGAEHHKIHIALSFATANVRTFYKGDEGVPGKLHYVRAQLKHLHLHFLGLQETRTSRCSSTADGVYRLASGDHQGPQGVELWINMEQPYGWRNGKALYFKVSHFVVTYTDPRFIVVHVRNEQLDFWIAVVYAPQSGIALTERTEWWARFTEQLKAETEGHDLVLMIDANAATGATDGEHVFIQDDKVNKRHGRAPPPILGIALTMSHCLLPGSPRAPYQERYLNLILDTLEIIQQLESKFNGDNFPPPHIDRDDEAYNLIAKPLRVNHYICTSQTMSPSIGRLILRIRYIIAMHIYIRFYANIAPSKGIDQRSSLSQRRSGNSERSNSEKEDKYDIFDVSNFEKFWRTHLQPGGRSRESNLRIASTFLQQLKPIIGPTNLRHKRETPLPIVKDDDGNPCRTHQELVDRWVNFFGAMEGGTRMDADQLRAQWLYNLGTFIPDKLCLQPEDLPTLVEQMRSFDLLETYDGPNTSGLFSTEPADTASQQYLGPTWMDDLCITLSASTAEDIERQAGQACGILLDTCRRHGVSPNLSKGKSEILFAFRGPGSRAHRRKYFGPSQSGRMTIVTEQGVQEISVVGQYQHLGGLVHHSGETRHEMRRRAAQGHAAFSQHRKAIYQNHQLNQRKRSELFQTLVASKVLFGMESWTLMDKVNKHYFHSAYMRLYRRLLKTPPAASFSDEEILTQIGLPSPTTLLRISRLRYLALLYKCEHVTPWAVFRTDTEWLTLIQDDLQWLWHLIQSTTQLPDPATHFGVWENVLRYHRTYWKRLLQRASQLELLHCEDQVLLLKLHRDAFRILEHKGPFAHRPQIFVRAPDQADEVFGCMYCCKRFRSHGGEGAHLCRAHGIVSQLRWLYDGTSCPACLREYHTFAKLQQHLRGAATCRALLQGQRHCREPAPGKGSAANERLHNLHDGLLPILQAQGPRDDRRQPRAEENYDLQLFEDLATLCFEHQDHPDRDLQAALTAKIQERPIGWTATRRTLQHFVDSLTCTDADLAQLDFDEWKRMLTMLGDFRAWSFLREDHQQDPTEHDLSLDQYEDWCTELRAFETPRAQDSQVPRIRFQERVVVHAYSGRRRHGDFQWYMEAIAERKDIKHLFVVSLDLVIDQEWGDIGRQESYEFWTHAIYSGYVIGMIGGPPCCTWSAARGKTDASMAQLGRTGPRPIRSAAELWGFWSLSIREKRQILDGHRLLAFSLICMMLLEQVDGSGVLEHPSEPADPLSPSIWKLPLMILLLQLPGTVPDSGHHIPTHVLHRIQAMVCTDFGTTIGPDCVKG</sequence>
<protein>
    <submittedName>
        <fullName evidence="4">C2H2-type domain-containing protein</fullName>
    </submittedName>
</protein>
<evidence type="ECO:0000313" key="3">
    <source>
        <dbReference type="EMBL" id="CAI4005078.1"/>
    </source>
</evidence>
<keyword evidence="5" id="KW-1185">Reference proteome</keyword>
<evidence type="ECO:0000313" key="4">
    <source>
        <dbReference type="EMBL" id="CAL4792390.1"/>
    </source>
</evidence>
<dbReference type="InterPro" id="IPR012337">
    <property type="entry name" value="RNaseH-like_sf"/>
</dbReference>